<name>A0A0E9R1I6_ANGAN</name>
<dbReference type="EMBL" id="GBXM01085608">
    <property type="protein sequence ID" value="JAH22969.1"/>
    <property type="molecule type" value="Transcribed_RNA"/>
</dbReference>
<evidence type="ECO:0000313" key="1">
    <source>
        <dbReference type="EMBL" id="JAH22969.1"/>
    </source>
</evidence>
<organism evidence="1">
    <name type="scientific">Anguilla anguilla</name>
    <name type="common">European freshwater eel</name>
    <name type="synonym">Muraena anguilla</name>
    <dbReference type="NCBI Taxonomy" id="7936"/>
    <lineage>
        <taxon>Eukaryota</taxon>
        <taxon>Metazoa</taxon>
        <taxon>Chordata</taxon>
        <taxon>Craniata</taxon>
        <taxon>Vertebrata</taxon>
        <taxon>Euteleostomi</taxon>
        <taxon>Actinopterygii</taxon>
        <taxon>Neopterygii</taxon>
        <taxon>Teleostei</taxon>
        <taxon>Anguilliformes</taxon>
        <taxon>Anguillidae</taxon>
        <taxon>Anguilla</taxon>
    </lineage>
</organism>
<reference evidence="1" key="2">
    <citation type="journal article" date="2015" name="Fish Shellfish Immunol.">
        <title>Early steps in the European eel (Anguilla anguilla)-Vibrio vulnificus interaction in the gills: Role of the RtxA13 toxin.</title>
        <authorList>
            <person name="Callol A."/>
            <person name="Pajuelo D."/>
            <person name="Ebbesson L."/>
            <person name="Teles M."/>
            <person name="MacKenzie S."/>
            <person name="Amaro C."/>
        </authorList>
    </citation>
    <scope>NUCLEOTIDE SEQUENCE</scope>
</reference>
<protein>
    <submittedName>
        <fullName evidence="1">Uncharacterized protein</fullName>
    </submittedName>
</protein>
<reference evidence="1" key="1">
    <citation type="submission" date="2014-11" db="EMBL/GenBank/DDBJ databases">
        <authorList>
            <person name="Amaro Gonzalez C."/>
        </authorList>
    </citation>
    <scope>NUCLEOTIDE SEQUENCE</scope>
</reference>
<accession>A0A0E9R1I6</accession>
<dbReference type="AlphaFoldDB" id="A0A0E9R1I6"/>
<sequence length="27" mass="3247">MQTSLYFNLRVFTVRSGDPCWNYSPYT</sequence>
<proteinExistence type="predicted"/>